<name>A0A165S2N8_LACPN</name>
<accession>A0A165S2N8</accession>
<dbReference type="PANTHER" id="PTHR30290">
    <property type="entry name" value="PERIPLASMIC BINDING COMPONENT OF ABC TRANSPORTER"/>
    <property type="match status" value="1"/>
</dbReference>
<dbReference type="EMBL" id="LUXM01000018">
    <property type="protein sequence ID" value="KZU96918.1"/>
    <property type="molecule type" value="Genomic_DNA"/>
</dbReference>
<dbReference type="Proteomes" id="UP000076882">
    <property type="component" value="Unassembled WGS sequence"/>
</dbReference>
<dbReference type="Gene3D" id="3.40.190.10">
    <property type="entry name" value="Periplasmic binding protein-like II"/>
    <property type="match status" value="1"/>
</dbReference>
<dbReference type="PROSITE" id="PS51257">
    <property type="entry name" value="PROKAR_LIPOPROTEIN"/>
    <property type="match status" value="1"/>
</dbReference>
<keyword evidence="4 5" id="KW-0732">Signal</keyword>
<dbReference type="SUPFAM" id="SSF53850">
    <property type="entry name" value="Periplasmic binding protein-like II"/>
    <property type="match status" value="1"/>
</dbReference>
<dbReference type="Gene3D" id="3.90.76.10">
    <property type="entry name" value="Dipeptide-binding Protein, Domain 1"/>
    <property type="match status" value="1"/>
</dbReference>
<dbReference type="InterPro" id="IPR000914">
    <property type="entry name" value="SBP_5_dom"/>
</dbReference>
<evidence type="ECO:0000313" key="7">
    <source>
        <dbReference type="EMBL" id="KZU96918.1"/>
    </source>
</evidence>
<comment type="subcellular location">
    <subcellularLocation>
        <location evidence="1">Cell envelope</location>
    </subcellularLocation>
</comment>
<dbReference type="PhylomeDB" id="A0A165S2N8"/>
<dbReference type="Gene3D" id="3.10.105.10">
    <property type="entry name" value="Dipeptide-binding Protein, Domain 3"/>
    <property type="match status" value="1"/>
</dbReference>
<dbReference type="GO" id="GO:0030313">
    <property type="term" value="C:cell envelope"/>
    <property type="evidence" value="ECO:0007669"/>
    <property type="project" value="UniProtKB-SubCell"/>
</dbReference>
<dbReference type="GO" id="GO:0015833">
    <property type="term" value="P:peptide transport"/>
    <property type="evidence" value="ECO:0007669"/>
    <property type="project" value="TreeGrafter"/>
</dbReference>
<reference evidence="7 8" key="1">
    <citation type="submission" date="2016-03" db="EMBL/GenBank/DDBJ databases">
        <title>Comparative genomics of 54 Lactobacillus plantarum strains reveals genomic uncoupling from niche constraints.</title>
        <authorList>
            <person name="Martino M.E."/>
        </authorList>
    </citation>
    <scope>NUCLEOTIDE SEQUENCE [LARGE SCALE GENOMIC DNA]</scope>
    <source>
        <strain evidence="7 8">19.1</strain>
    </source>
</reference>
<dbReference type="PATRIC" id="fig|1590.148.peg.2026"/>
<dbReference type="CDD" id="cd08504">
    <property type="entry name" value="PBP2_OppA"/>
    <property type="match status" value="1"/>
</dbReference>
<keyword evidence="3" id="KW-0813">Transport</keyword>
<dbReference type="InterPro" id="IPR039424">
    <property type="entry name" value="SBP_5"/>
</dbReference>
<dbReference type="RefSeq" id="WP_011102292.1">
    <property type="nucleotide sequence ID" value="NZ_CAXLKC010000002.1"/>
</dbReference>
<protein>
    <submittedName>
        <fullName evidence="7">Oligopeptide ABC transporter periplasmicoligopeptide-binding protein OppA</fullName>
    </submittedName>
</protein>
<evidence type="ECO:0000256" key="2">
    <source>
        <dbReference type="ARBA" id="ARBA00005695"/>
    </source>
</evidence>
<sequence>MQAKYTYSIIGVVSALLLTGCLGAVSNSSKTTSTADQNRTLGITIPGEPMTTDPTTSIETNGGAVITQTGEGIYRKNANNKIVAGVVEKKVKPTENKTRYTFTIRKNARWQNGTKITSQDFVTALRRQANPTTKSQNLDAISYIKNFDAVNKGKMAVNKLGVTAINKRTFSIKLSKPVPYMNYEFTSFYPLNTEAVQKYGSKLGSNSATTVANGAYVIKGWKGSNDSWYYVKNKYYWNAKNVKIKRIKVTVTKDDNTAQNLFNAGTVQVTNISGQYVKNNANNSQMTVTKTGRNNYIYFNSKKSVTANENFRHALSLVINQKTLAKDVLQDGSQAATNIVPKNYASDPTTGEDFVKEVGNLSPTNIKQAKQYWQKAQKELGKQNVTLNFLCDDTDTEKKLAEYVQGVAEKYLKGVTIKIVAVPHATHVSRDFTGNFDLVTVGWGPDYPDAQNFLDGMQSSNSINFTQWKDAKYDALMAKVSNTAKYTAAQRWTYEKQADRRLMKLDAVIPTYQASSAFLVSKDVGGLQWDEFSGTSSQLQYAYWK</sequence>
<dbReference type="Pfam" id="PF00496">
    <property type="entry name" value="SBP_bac_5"/>
    <property type="match status" value="1"/>
</dbReference>
<comment type="caution">
    <text evidence="7">The sequence shown here is derived from an EMBL/GenBank/DDBJ whole genome shotgun (WGS) entry which is preliminary data.</text>
</comment>
<dbReference type="GeneID" id="77216680"/>
<evidence type="ECO:0000313" key="8">
    <source>
        <dbReference type="Proteomes" id="UP000076882"/>
    </source>
</evidence>
<dbReference type="PIRSF" id="PIRSF002741">
    <property type="entry name" value="MppA"/>
    <property type="match status" value="1"/>
</dbReference>
<comment type="similarity">
    <text evidence="2">Belongs to the bacterial solute-binding protein 5 family.</text>
</comment>
<dbReference type="AlphaFoldDB" id="A0A165S2N8"/>
<dbReference type="GO" id="GO:1904680">
    <property type="term" value="F:peptide transmembrane transporter activity"/>
    <property type="evidence" value="ECO:0007669"/>
    <property type="project" value="TreeGrafter"/>
</dbReference>
<dbReference type="FunFam" id="3.10.105.10:FF:000001">
    <property type="entry name" value="Oligopeptide ABC transporter, oligopeptide-binding protein"/>
    <property type="match status" value="1"/>
</dbReference>
<proteinExistence type="inferred from homology"/>
<dbReference type="GO" id="GO:0043190">
    <property type="term" value="C:ATP-binding cassette (ABC) transporter complex"/>
    <property type="evidence" value="ECO:0007669"/>
    <property type="project" value="InterPro"/>
</dbReference>
<dbReference type="PANTHER" id="PTHR30290:SF10">
    <property type="entry name" value="PERIPLASMIC OLIGOPEPTIDE-BINDING PROTEIN-RELATED"/>
    <property type="match status" value="1"/>
</dbReference>
<feature type="chain" id="PRO_5038828972" evidence="5">
    <location>
        <begin position="25"/>
        <end position="545"/>
    </location>
</feature>
<evidence type="ECO:0000256" key="3">
    <source>
        <dbReference type="ARBA" id="ARBA00022448"/>
    </source>
</evidence>
<dbReference type="InterPro" id="IPR030678">
    <property type="entry name" value="Peptide/Ni-bd"/>
</dbReference>
<feature type="domain" description="Solute-binding protein family 5" evidence="6">
    <location>
        <begin position="82"/>
        <end position="463"/>
    </location>
</feature>
<evidence type="ECO:0000256" key="5">
    <source>
        <dbReference type="SAM" id="SignalP"/>
    </source>
</evidence>
<dbReference type="GO" id="GO:0042597">
    <property type="term" value="C:periplasmic space"/>
    <property type="evidence" value="ECO:0007669"/>
    <property type="project" value="UniProtKB-ARBA"/>
</dbReference>
<organism evidence="7 8">
    <name type="scientific">Lactiplantibacillus plantarum</name>
    <name type="common">Lactobacillus plantarum</name>
    <dbReference type="NCBI Taxonomy" id="1590"/>
    <lineage>
        <taxon>Bacteria</taxon>
        <taxon>Bacillati</taxon>
        <taxon>Bacillota</taxon>
        <taxon>Bacilli</taxon>
        <taxon>Lactobacillales</taxon>
        <taxon>Lactobacillaceae</taxon>
        <taxon>Lactiplantibacillus</taxon>
    </lineage>
</organism>
<evidence type="ECO:0000259" key="6">
    <source>
        <dbReference type="Pfam" id="PF00496"/>
    </source>
</evidence>
<feature type="signal peptide" evidence="5">
    <location>
        <begin position="1"/>
        <end position="24"/>
    </location>
</feature>
<evidence type="ECO:0000256" key="1">
    <source>
        <dbReference type="ARBA" id="ARBA00004196"/>
    </source>
</evidence>
<gene>
    <name evidence="7" type="ORF">Lp19_0894</name>
</gene>
<evidence type="ECO:0000256" key="4">
    <source>
        <dbReference type="ARBA" id="ARBA00022729"/>
    </source>
</evidence>